<keyword evidence="1" id="KW-0812">Transmembrane</keyword>
<dbReference type="PANTHER" id="PTHR36833">
    <property type="entry name" value="SLR0610 PROTEIN-RELATED"/>
    <property type="match status" value="1"/>
</dbReference>
<evidence type="ECO:0000313" key="2">
    <source>
        <dbReference type="EMBL" id="WEK54430.1"/>
    </source>
</evidence>
<reference evidence="2" key="1">
    <citation type="submission" date="2023-03" db="EMBL/GenBank/DDBJ databases">
        <title>Andean soil-derived lignocellulolytic bacterial consortium as a source of novel taxa and putative plastic-active enzymes.</title>
        <authorList>
            <person name="Diaz-Garcia L."/>
            <person name="Chuvochina M."/>
            <person name="Feuerriegel G."/>
            <person name="Bunk B."/>
            <person name="Sproer C."/>
            <person name="Streit W.R."/>
            <person name="Rodriguez L.M."/>
            <person name="Overmann J."/>
            <person name="Jimenez D.J."/>
        </authorList>
    </citation>
    <scope>NUCLEOTIDE SEQUENCE</scope>
    <source>
        <strain evidence="2">MAG 2441</strain>
    </source>
</reference>
<sequence length="264" mass="29736">MDMITGLFRLFGWHMKLSVSRAMIYRFDFLTGLFISILVSGIAPLVQYLIFTQTRGYPGWTLGQILLFQGLLLLWFGIRDLLFGDLRGMVMNMVRKGEFDRLLLKPYPPIGVLLCSGFQLNGIGSCIAGIGVSIVAFRQLHLSIDFVTIALFLIAIVAGVILFMAVTVFYCAIVVLIVQMGRMSEMFDRITDFGNYPSNIYPAILQTAMVTFLPFAIWTYYPAQILLHRVDSRLVIAAVSCVLIFWLSIKVWNRSLRNYTSAGG</sequence>
<accession>A0AA95JG08</accession>
<dbReference type="AlphaFoldDB" id="A0AA95JG08"/>
<evidence type="ECO:0000313" key="3">
    <source>
        <dbReference type="Proteomes" id="UP001178662"/>
    </source>
</evidence>
<proteinExistence type="predicted"/>
<keyword evidence="1" id="KW-0472">Membrane</keyword>
<dbReference type="PANTHER" id="PTHR36833:SF1">
    <property type="entry name" value="INTEGRAL MEMBRANE TRANSPORT PROTEIN"/>
    <property type="match status" value="1"/>
</dbReference>
<name>A0AA95JG08_9BACL</name>
<feature type="transmembrane region" description="Helical" evidence="1">
    <location>
        <begin position="29"/>
        <end position="51"/>
    </location>
</feature>
<feature type="transmembrane region" description="Helical" evidence="1">
    <location>
        <begin position="233"/>
        <end position="252"/>
    </location>
</feature>
<gene>
    <name evidence="2" type="ORF">P0Y55_18150</name>
</gene>
<feature type="transmembrane region" description="Helical" evidence="1">
    <location>
        <begin position="199"/>
        <end position="221"/>
    </location>
</feature>
<dbReference type="InterPro" id="IPR010390">
    <property type="entry name" value="ABC-2_transporter-like"/>
</dbReference>
<keyword evidence="3" id="KW-1185">Reference proteome</keyword>
<dbReference type="Pfam" id="PF06182">
    <property type="entry name" value="ABC2_membrane_6"/>
    <property type="match status" value="1"/>
</dbReference>
<feature type="transmembrane region" description="Helical" evidence="1">
    <location>
        <begin position="110"/>
        <end position="137"/>
    </location>
</feature>
<feature type="transmembrane region" description="Helical" evidence="1">
    <location>
        <begin position="57"/>
        <end position="78"/>
    </location>
</feature>
<keyword evidence="1" id="KW-1133">Transmembrane helix</keyword>
<feature type="transmembrane region" description="Helical" evidence="1">
    <location>
        <begin position="149"/>
        <end position="178"/>
    </location>
</feature>
<dbReference type="EMBL" id="CP119317">
    <property type="protein sequence ID" value="WEK54430.1"/>
    <property type="molecule type" value="Genomic_DNA"/>
</dbReference>
<protein>
    <submittedName>
        <fullName evidence="2">ABC-2 family transporter protein</fullName>
    </submittedName>
</protein>
<evidence type="ECO:0000256" key="1">
    <source>
        <dbReference type="SAM" id="Phobius"/>
    </source>
</evidence>
<dbReference type="Proteomes" id="UP001178662">
    <property type="component" value="Chromosome"/>
</dbReference>
<organism evidence="2 3">
    <name type="scientific">Candidatus Cohnella colombiensis</name>
    <dbReference type="NCBI Taxonomy" id="3121368"/>
    <lineage>
        <taxon>Bacteria</taxon>
        <taxon>Bacillati</taxon>
        <taxon>Bacillota</taxon>
        <taxon>Bacilli</taxon>
        <taxon>Bacillales</taxon>
        <taxon>Paenibacillaceae</taxon>
        <taxon>Cohnella</taxon>
    </lineage>
</organism>